<evidence type="ECO:0000313" key="1">
    <source>
        <dbReference type="EMBL" id="MBX56629.1"/>
    </source>
</evidence>
<name>A0A2P2PPU1_RHIMU</name>
<dbReference type="AlphaFoldDB" id="A0A2P2PPU1"/>
<protein>
    <submittedName>
        <fullName evidence="1">Uncharacterized protein</fullName>
    </submittedName>
</protein>
<organism evidence="1">
    <name type="scientific">Rhizophora mucronata</name>
    <name type="common">Asiatic mangrove</name>
    <dbReference type="NCBI Taxonomy" id="61149"/>
    <lineage>
        <taxon>Eukaryota</taxon>
        <taxon>Viridiplantae</taxon>
        <taxon>Streptophyta</taxon>
        <taxon>Embryophyta</taxon>
        <taxon>Tracheophyta</taxon>
        <taxon>Spermatophyta</taxon>
        <taxon>Magnoliopsida</taxon>
        <taxon>eudicotyledons</taxon>
        <taxon>Gunneridae</taxon>
        <taxon>Pentapetalae</taxon>
        <taxon>rosids</taxon>
        <taxon>fabids</taxon>
        <taxon>Malpighiales</taxon>
        <taxon>Rhizophoraceae</taxon>
        <taxon>Rhizophora</taxon>
    </lineage>
</organism>
<dbReference type="EMBL" id="GGEC01076145">
    <property type="protein sequence ID" value="MBX56629.1"/>
    <property type="molecule type" value="Transcribed_RNA"/>
</dbReference>
<proteinExistence type="predicted"/>
<accession>A0A2P2PPU1</accession>
<sequence>MKHWHSNCSHRTWLTRLSTGCRSKGRVGPKNVHPIACFNPDNIRITNWYSTIILV</sequence>
<reference evidence="1" key="1">
    <citation type="submission" date="2018-02" db="EMBL/GenBank/DDBJ databases">
        <title>Rhizophora mucronata_Transcriptome.</title>
        <authorList>
            <person name="Meera S.P."/>
            <person name="Sreeshan A."/>
            <person name="Augustine A."/>
        </authorList>
    </citation>
    <scope>NUCLEOTIDE SEQUENCE</scope>
    <source>
        <tissue evidence="1">Leaf</tissue>
    </source>
</reference>